<reference evidence="2" key="2">
    <citation type="journal article" date="2015" name="Data Brief">
        <title>Shoot transcriptome of the giant reed, Arundo donax.</title>
        <authorList>
            <person name="Barrero R.A."/>
            <person name="Guerrero F.D."/>
            <person name="Moolhuijzen P."/>
            <person name="Goolsby J.A."/>
            <person name="Tidwell J."/>
            <person name="Bellgard S.E."/>
            <person name="Bellgard M.I."/>
        </authorList>
    </citation>
    <scope>NUCLEOTIDE SEQUENCE</scope>
    <source>
        <tissue evidence="2">Shoot tissue taken approximately 20 cm above the soil surface</tissue>
    </source>
</reference>
<feature type="compositionally biased region" description="Polar residues" evidence="1">
    <location>
        <begin position="76"/>
        <end position="89"/>
    </location>
</feature>
<evidence type="ECO:0000256" key="1">
    <source>
        <dbReference type="SAM" id="MobiDB-lite"/>
    </source>
</evidence>
<dbReference type="AlphaFoldDB" id="A0A0A9GBJ7"/>
<proteinExistence type="predicted"/>
<feature type="region of interest" description="Disordered" evidence="1">
    <location>
        <begin position="69"/>
        <end position="107"/>
    </location>
</feature>
<protein>
    <submittedName>
        <fullName evidence="2">Uncharacterized protein</fullName>
    </submittedName>
</protein>
<dbReference type="EMBL" id="GBRH01176029">
    <property type="protein sequence ID" value="JAE21867.1"/>
    <property type="molecule type" value="Transcribed_RNA"/>
</dbReference>
<evidence type="ECO:0000313" key="2">
    <source>
        <dbReference type="EMBL" id="JAE21867.1"/>
    </source>
</evidence>
<reference evidence="2" key="1">
    <citation type="submission" date="2014-09" db="EMBL/GenBank/DDBJ databases">
        <authorList>
            <person name="Magalhaes I.L.F."/>
            <person name="Oliveira U."/>
            <person name="Santos F.R."/>
            <person name="Vidigal T.H.D.A."/>
            <person name="Brescovit A.D."/>
            <person name="Santos A.J."/>
        </authorList>
    </citation>
    <scope>NUCLEOTIDE SEQUENCE</scope>
    <source>
        <tissue evidence="2">Shoot tissue taken approximately 20 cm above the soil surface</tissue>
    </source>
</reference>
<sequence>MSVLSGRSSGCRCRQNSARCTHSVAWSLSYPPSSRSSMSSSTLPARASCRHQLTRLAFSSFIGDERMCSGRRPDRITSTSTPKLYTSAFSSRSPPCSHGPPPHSGAT</sequence>
<organism evidence="2">
    <name type="scientific">Arundo donax</name>
    <name type="common">Giant reed</name>
    <name type="synonym">Donax arundinaceus</name>
    <dbReference type="NCBI Taxonomy" id="35708"/>
    <lineage>
        <taxon>Eukaryota</taxon>
        <taxon>Viridiplantae</taxon>
        <taxon>Streptophyta</taxon>
        <taxon>Embryophyta</taxon>
        <taxon>Tracheophyta</taxon>
        <taxon>Spermatophyta</taxon>
        <taxon>Magnoliopsida</taxon>
        <taxon>Liliopsida</taxon>
        <taxon>Poales</taxon>
        <taxon>Poaceae</taxon>
        <taxon>PACMAD clade</taxon>
        <taxon>Arundinoideae</taxon>
        <taxon>Arundineae</taxon>
        <taxon>Arundo</taxon>
    </lineage>
</organism>
<accession>A0A0A9GBJ7</accession>
<name>A0A0A9GBJ7_ARUDO</name>
<feature type="compositionally biased region" description="Pro residues" evidence="1">
    <location>
        <begin position="97"/>
        <end position="107"/>
    </location>
</feature>